<dbReference type="Pfam" id="PF23082">
    <property type="entry name" value="Myb_DNA-binding_2"/>
    <property type="match status" value="1"/>
</dbReference>
<feature type="compositionally biased region" description="Low complexity" evidence="5">
    <location>
        <begin position="572"/>
        <end position="585"/>
    </location>
</feature>
<feature type="domain" description="J" evidence="6">
    <location>
        <begin position="100"/>
        <end position="168"/>
    </location>
</feature>
<evidence type="ECO:0000259" key="7">
    <source>
        <dbReference type="PROSITE" id="PS50090"/>
    </source>
</evidence>
<dbReference type="GO" id="GO:0043022">
    <property type="term" value="F:ribosome binding"/>
    <property type="evidence" value="ECO:0007669"/>
    <property type="project" value="InterPro"/>
</dbReference>
<evidence type="ECO:0000256" key="1">
    <source>
        <dbReference type="ARBA" id="ARBA00004496"/>
    </source>
</evidence>
<evidence type="ECO:0000256" key="4">
    <source>
        <dbReference type="SAM" id="Coils"/>
    </source>
</evidence>
<comment type="caution">
    <text evidence="8">The sequence shown here is derived from an EMBL/GenBank/DDBJ whole genome shotgun (WGS) entry which is preliminary data.</text>
</comment>
<evidence type="ECO:0000256" key="5">
    <source>
        <dbReference type="SAM" id="MobiDB-lite"/>
    </source>
</evidence>
<dbReference type="Gene3D" id="1.10.10.60">
    <property type="entry name" value="Homeodomain-like"/>
    <property type="match status" value="2"/>
</dbReference>
<feature type="coiled-coil region" evidence="4">
    <location>
        <begin position="248"/>
        <end position="334"/>
    </location>
</feature>
<dbReference type="InterPro" id="IPR001623">
    <property type="entry name" value="DnaJ_domain"/>
</dbReference>
<dbReference type="PANTHER" id="PTHR43999">
    <property type="entry name" value="DNAJ HOMOLOG SUBFAMILY C MEMBER 2"/>
    <property type="match status" value="1"/>
</dbReference>
<dbReference type="SUPFAM" id="SSF46565">
    <property type="entry name" value="Chaperone J-domain"/>
    <property type="match status" value="1"/>
</dbReference>
<organism evidence="8 9">
    <name type="scientific">Synchytrium endobioticum</name>
    <dbReference type="NCBI Taxonomy" id="286115"/>
    <lineage>
        <taxon>Eukaryota</taxon>
        <taxon>Fungi</taxon>
        <taxon>Fungi incertae sedis</taxon>
        <taxon>Chytridiomycota</taxon>
        <taxon>Chytridiomycota incertae sedis</taxon>
        <taxon>Chytridiomycetes</taxon>
        <taxon>Synchytriales</taxon>
        <taxon>Synchytriaceae</taxon>
        <taxon>Synchytrium</taxon>
    </lineage>
</organism>
<dbReference type="PANTHER" id="PTHR43999:SF1">
    <property type="entry name" value="DNAJ HOMOLOG SUBFAMILY C MEMBER 2"/>
    <property type="match status" value="1"/>
</dbReference>
<dbReference type="GO" id="GO:0005829">
    <property type="term" value="C:cytosol"/>
    <property type="evidence" value="ECO:0007669"/>
    <property type="project" value="TreeGrafter"/>
</dbReference>
<evidence type="ECO:0000313" key="8">
    <source>
        <dbReference type="EMBL" id="TPX47541.1"/>
    </source>
</evidence>
<dbReference type="PROSITE" id="PS50076">
    <property type="entry name" value="DNAJ_2"/>
    <property type="match status" value="1"/>
</dbReference>
<keyword evidence="4" id="KW-0175">Coiled coil</keyword>
<dbReference type="InterPro" id="IPR036869">
    <property type="entry name" value="J_dom_sf"/>
</dbReference>
<dbReference type="InterPro" id="IPR044634">
    <property type="entry name" value="Zuotin/DnaJC2"/>
</dbReference>
<sequence>MAISMLSLPPPPPLSASAFKDKDVLLHRSLSLPKACSIEPVGFEYLAIARRKKHKRTLSEDYLIERALEDAASDDAEAGEIDEETEDLLMSDPDNWKNQDHYKILGLSKSRWKATEDDIRRAYRRKVLKHHPDKKNAEDRDDSFFKCIQKAWEVLGDSVKRRQWDSIDPEFDDTIPSAKIKGDFFEIYGRAFTANSRYSKKPAPSLGDMSATKDDVEAFYEFWYNFDSWRGFEALDEDDPEAAECREERRYLERKNKAERTRKKKEEKARIMKLVDQATKLDPRIKKFKEEERAAKEAIRREKEEAKRAVETARLKQEEEVRLAREKADAEERARLAAGKKERDAKKRAARKEKKAIQNVIKDNNYFFPDDRISSEGIDELLRKLDEIVDGLEQGDLERLRSQFEIKQADGQEALSFFFEEEFLKVKEKQEILKAQQAAKTAEANNLTYKPPPKPVKGPWSPKELQVLIKAVKMFPGGTVSRWEKIADYVIAHGGAEDETPEQVASRQRAPEDCVRMSKSVLLSGGLPNAATARAVLQSQAAPKKQAVDIKDAPTTRFDTYSAVPSTEESDTASVSAASATSATSNVWTPAQQSALEAAMKKHTAAMFTKNPGERWEKVAGDVEGKNVKEVKARIKELSAKAKKK</sequence>
<dbReference type="Gene3D" id="1.10.287.110">
    <property type="entry name" value="DnaJ domain"/>
    <property type="match status" value="1"/>
</dbReference>
<dbReference type="Pfam" id="PF26185">
    <property type="entry name" value="Zuotin_N"/>
    <property type="match status" value="1"/>
</dbReference>
<dbReference type="CDD" id="cd23953">
    <property type="entry name" value="zuotin_NTD"/>
    <property type="match status" value="1"/>
</dbReference>
<dbReference type="SMART" id="SM00271">
    <property type="entry name" value="DnaJ"/>
    <property type="match status" value="1"/>
</dbReference>
<dbReference type="Pfam" id="PF16717">
    <property type="entry name" value="RAC_head"/>
    <property type="match status" value="1"/>
</dbReference>
<dbReference type="Pfam" id="PF00226">
    <property type="entry name" value="DnaJ"/>
    <property type="match status" value="1"/>
</dbReference>
<dbReference type="InterPro" id="IPR058871">
    <property type="entry name" value="Zuotin_N"/>
</dbReference>
<evidence type="ECO:0000313" key="9">
    <source>
        <dbReference type="Proteomes" id="UP000320475"/>
    </source>
</evidence>
<dbReference type="Gene3D" id="1.10.8.840">
    <property type="entry name" value="Ribosome-associated complex head domain"/>
    <property type="match status" value="1"/>
</dbReference>
<name>A0A507D811_9FUNG</name>
<dbReference type="Pfam" id="PF21884">
    <property type="entry name" value="ZUO1-like_ZHD"/>
    <property type="match status" value="1"/>
</dbReference>
<dbReference type="GO" id="GO:0051083">
    <property type="term" value="P:'de novo' cotranslational protein folding"/>
    <property type="evidence" value="ECO:0007669"/>
    <property type="project" value="InterPro"/>
</dbReference>
<dbReference type="GO" id="GO:0030544">
    <property type="term" value="F:Hsp70 protein binding"/>
    <property type="evidence" value="ECO:0007669"/>
    <property type="project" value="InterPro"/>
</dbReference>
<dbReference type="PROSITE" id="PS50090">
    <property type="entry name" value="MYB_LIKE"/>
    <property type="match status" value="1"/>
</dbReference>
<dbReference type="EMBL" id="QEAM01000075">
    <property type="protein sequence ID" value="TPX47541.1"/>
    <property type="molecule type" value="Genomic_DNA"/>
</dbReference>
<dbReference type="InterPro" id="IPR032003">
    <property type="entry name" value="RAC_head"/>
</dbReference>
<feature type="domain" description="Myb-like" evidence="7">
    <location>
        <begin position="452"/>
        <end position="522"/>
    </location>
</feature>
<dbReference type="PRINTS" id="PR00625">
    <property type="entry name" value="JDOMAIN"/>
</dbReference>
<evidence type="ECO:0000256" key="3">
    <source>
        <dbReference type="ARBA" id="ARBA00023186"/>
    </source>
</evidence>
<dbReference type="VEuPathDB" id="FungiDB:SeMB42_g00170"/>
<dbReference type="InterPro" id="IPR001005">
    <property type="entry name" value="SANT/Myb"/>
</dbReference>
<reference evidence="8 9" key="1">
    <citation type="journal article" date="2019" name="Sci. Rep.">
        <title>Comparative genomics of chytrid fungi reveal insights into the obligate biotrophic and pathogenic lifestyle of Synchytrium endobioticum.</title>
        <authorList>
            <person name="van de Vossenberg B.T.L.H."/>
            <person name="Warris S."/>
            <person name="Nguyen H.D.T."/>
            <person name="van Gent-Pelzer M.P.E."/>
            <person name="Joly D.L."/>
            <person name="van de Geest H.C."/>
            <person name="Bonants P.J.M."/>
            <person name="Smith D.S."/>
            <person name="Levesque C.A."/>
            <person name="van der Lee T.A.J."/>
        </authorList>
    </citation>
    <scope>NUCLEOTIDE SEQUENCE [LARGE SCALE GENOMIC DNA]</scope>
    <source>
        <strain evidence="8 9">LEV6574</strain>
    </source>
</reference>
<proteinExistence type="predicted"/>
<keyword evidence="3" id="KW-0143">Chaperone</keyword>
<evidence type="ECO:0000256" key="2">
    <source>
        <dbReference type="ARBA" id="ARBA00022490"/>
    </source>
</evidence>
<accession>A0A507D811</accession>
<keyword evidence="2" id="KW-0963">Cytoplasm</keyword>
<dbReference type="GO" id="GO:0006450">
    <property type="term" value="P:regulation of translational fidelity"/>
    <property type="evidence" value="ECO:0007669"/>
    <property type="project" value="InterPro"/>
</dbReference>
<dbReference type="InterPro" id="IPR009057">
    <property type="entry name" value="Homeodomain-like_sf"/>
</dbReference>
<evidence type="ECO:0000259" key="6">
    <source>
        <dbReference type="PROSITE" id="PS50076"/>
    </source>
</evidence>
<dbReference type="OrthoDB" id="1690618at2759"/>
<feature type="region of interest" description="Disordered" evidence="5">
    <location>
        <begin position="562"/>
        <end position="587"/>
    </location>
</feature>
<comment type="subcellular location">
    <subcellularLocation>
        <location evidence="1">Cytoplasm</location>
    </subcellularLocation>
</comment>
<dbReference type="Proteomes" id="UP000320475">
    <property type="component" value="Unassembled WGS sequence"/>
</dbReference>
<dbReference type="InterPro" id="IPR042569">
    <property type="entry name" value="RAC_head_sf"/>
</dbReference>
<protein>
    <submittedName>
        <fullName evidence="8">Uncharacterized protein</fullName>
    </submittedName>
</protein>
<dbReference type="SMART" id="SM00717">
    <property type="entry name" value="SANT"/>
    <property type="match status" value="2"/>
</dbReference>
<dbReference type="AlphaFoldDB" id="A0A507D811"/>
<dbReference type="SUPFAM" id="SSF46689">
    <property type="entry name" value="Homeodomain-like"/>
    <property type="match status" value="1"/>
</dbReference>
<dbReference type="InterPro" id="IPR054076">
    <property type="entry name" value="ZUO1-like_ZHD"/>
</dbReference>
<dbReference type="CDD" id="cd06257">
    <property type="entry name" value="DnaJ"/>
    <property type="match status" value="1"/>
</dbReference>
<gene>
    <name evidence="8" type="ORF">SeLEV6574_g02615</name>
</gene>